<dbReference type="InterPro" id="IPR013094">
    <property type="entry name" value="AB_hydrolase_3"/>
</dbReference>
<dbReference type="ESTHER" id="cuppj-q46px7">
    <property type="family name" value="Hormone-sensitive_lipase_like"/>
</dbReference>
<dbReference type="KEGG" id="reu:Reut_B5462"/>
<dbReference type="OrthoDB" id="9794445at2"/>
<reference evidence="4" key="1">
    <citation type="submission" date="2005-08" db="EMBL/GenBank/DDBJ databases">
        <title>Complete sequence of chromosome 2 of Ralstonia eutropha JMP134.</title>
        <authorList>
            <person name="Copeland A."/>
            <person name="Lucas S."/>
            <person name="Lapidus A."/>
            <person name="Barry K."/>
            <person name="Detter J.C."/>
            <person name="Glavina T."/>
            <person name="Hammon N."/>
            <person name="Israni S."/>
            <person name="Pitluck S."/>
            <person name="Goltsman E."/>
            <person name="Martinez M."/>
            <person name="Schmutz J."/>
            <person name="Larimer F."/>
            <person name="Land M."/>
            <person name="Lykidis A."/>
            <person name="Richardson P."/>
        </authorList>
    </citation>
    <scope>NUCLEOTIDE SEQUENCE [LARGE SCALE GENOMIC DNA]</scope>
    <source>
        <strain evidence="4">JMP134</strain>
    </source>
</reference>
<comment type="similarity">
    <text evidence="1">Belongs to the 'GDXG' lipolytic enzyme family.</text>
</comment>
<dbReference type="PANTHER" id="PTHR48081">
    <property type="entry name" value="AB HYDROLASE SUPERFAMILY PROTEIN C4A8.06C"/>
    <property type="match status" value="1"/>
</dbReference>
<accession>Q46PX7</accession>
<dbReference type="Gene3D" id="3.40.50.1820">
    <property type="entry name" value="alpha/beta hydrolase"/>
    <property type="match status" value="1"/>
</dbReference>
<evidence type="ECO:0000256" key="2">
    <source>
        <dbReference type="ARBA" id="ARBA00022801"/>
    </source>
</evidence>
<evidence type="ECO:0000256" key="1">
    <source>
        <dbReference type="ARBA" id="ARBA00010515"/>
    </source>
</evidence>
<sequence length="311" mass="33830">MALDEQARYILDMIASAGRPPLHTCTPEQARQSFDFRPLAGVPDAVAQIEEVTIPGPAGDIRVRIYTPDGEGPFPALVYCHGGGWVVGDLDTVDVPCRRLATRASCVVVSVDYRLAPEHRFPAATEDAYAAFQWLVSNARAQQVDATRIAVGGDSAGGNLAAAVALMARDRAAPQPCFQVLLYPVTDGTLDTPSYRENAEGYLLTRDSMVWFWNHYVGDADRTHPYASPLRADHHRGLPPAFVVTAEFDPLRDEGEAYARRLAEAGTPVECKRYDGTIHGFCWMPGVLDKGRQALDDTAAALAAAFQSDNR</sequence>
<name>Q46PX7_CUPPJ</name>
<keyword evidence="2" id="KW-0378">Hydrolase</keyword>
<dbReference type="InterPro" id="IPR029058">
    <property type="entry name" value="AB_hydrolase_fold"/>
</dbReference>
<gene>
    <name evidence="4" type="ordered locus">Reut_B5462</name>
</gene>
<evidence type="ECO:0000313" key="4">
    <source>
        <dbReference type="EMBL" id="AAZ64807.1"/>
    </source>
</evidence>
<protein>
    <submittedName>
        <fullName evidence="4">Esterase/lipase/thioesterase</fullName>
    </submittedName>
</protein>
<dbReference type="FunFam" id="3.40.50.1820:FF:000089">
    <property type="entry name" value="Alpha/beta hydrolase"/>
    <property type="match status" value="1"/>
</dbReference>
<dbReference type="GO" id="GO:0016787">
    <property type="term" value="F:hydrolase activity"/>
    <property type="evidence" value="ECO:0007669"/>
    <property type="project" value="UniProtKB-KW"/>
</dbReference>
<dbReference type="eggNOG" id="COG0657">
    <property type="taxonomic scope" value="Bacteria"/>
</dbReference>
<proteinExistence type="inferred from homology"/>
<dbReference type="EMBL" id="CP000091">
    <property type="protein sequence ID" value="AAZ64807.1"/>
    <property type="molecule type" value="Genomic_DNA"/>
</dbReference>
<dbReference type="PANTHER" id="PTHR48081:SF8">
    <property type="entry name" value="ALPHA_BETA HYDROLASE FOLD-3 DOMAIN-CONTAINING PROTEIN-RELATED"/>
    <property type="match status" value="1"/>
</dbReference>
<dbReference type="HOGENOM" id="CLU_012494_6_4_4"/>
<feature type="domain" description="Alpha/beta hydrolase fold-3" evidence="3">
    <location>
        <begin position="77"/>
        <end position="282"/>
    </location>
</feature>
<dbReference type="SUPFAM" id="SSF53474">
    <property type="entry name" value="alpha/beta-Hydrolases"/>
    <property type="match status" value="1"/>
</dbReference>
<organism evidence="4">
    <name type="scientific">Cupriavidus pinatubonensis (strain JMP 134 / LMG 1197)</name>
    <name type="common">Cupriavidus necator (strain JMP 134)</name>
    <dbReference type="NCBI Taxonomy" id="264198"/>
    <lineage>
        <taxon>Bacteria</taxon>
        <taxon>Pseudomonadati</taxon>
        <taxon>Pseudomonadota</taxon>
        <taxon>Betaproteobacteria</taxon>
        <taxon>Burkholderiales</taxon>
        <taxon>Burkholderiaceae</taxon>
        <taxon>Cupriavidus</taxon>
    </lineage>
</organism>
<dbReference type="STRING" id="264198.Reut_B5462"/>
<dbReference type="InterPro" id="IPR050300">
    <property type="entry name" value="GDXG_lipolytic_enzyme"/>
</dbReference>
<dbReference type="Pfam" id="PF07859">
    <property type="entry name" value="Abhydrolase_3"/>
    <property type="match status" value="1"/>
</dbReference>
<evidence type="ECO:0000259" key="3">
    <source>
        <dbReference type="Pfam" id="PF07859"/>
    </source>
</evidence>
<dbReference type="AlphaFoldDB" id="Q46PX7"/>